<accession>A0A5C2SE73</accession>
<gene>
    <name evidence="2" type="ORF">L227DRAFT_153524</name>
</gene>
<evidence type="ECO:0000313" key="3">
    <source>
        <dbReference type="Proteomes" id="UP000313359"/>
    </source>
</evidence>
<evidence type="ECO:0000313" key="2">
    <source>
        <dbReference type="EMBL" id="RPD59616.1"/>
    </source>
</evidence>
<keyword evidence="3" id="KW-1185">Reference proteome</keyword>
<proteinExistence type="predicted"/>
<dbReference type="Proteomes" id="UP000313359">
    <property type="component" value="Unassembled WGS sequence"/>
</dbReference>
<feature type="region of interest" description="Disordered" evidence="1">
    <location>
        <begin position="19"/>
        <end position="43"/>
    </location>
</feature>
<evidence type="ECO:0000256" key="1">
    <source>
        <dbReference type="SAM" id="MobiDB-lite"/>
    </source>
</evidence>
<protein>
    <submittedName>
        <fullName evidence="2">Uncharacterized protein</fullName>
    </submittedName>
</protein>
<dbReference type="EMBL" id="ML122269">
    <property type="protein sequence ID" value="RPD59616.1"/>
    <property type="molecule type" value="Genomic_DNA"/>
</dbReference>
<name>A0A5C2SE73_9APHY</name>
<dbReference type="AlphaFoldDB" id="A0A5C2SE73"/>
<reference evidence="2" key="1">
    <citation type="journal article" date="2018" name="Genome Biol. Evol.">
        <title>Genomics and development of Lentinus tigrinus, a white-rot wood-decaying mushroom with dimorphic fruiting bodies.</title>
        <authorList>
            <person name="Wu B."/>
            <person name="Xu Z."/>
            <person name="Knudson A."/>
            <person name="Carlson A."/>
            <person name="Chen N."/>
            <person name="Kovaka S."/>
            <person name="LaButti K."/>
            <person name="Lipzen A."/>
            <person name="Pennachio C."/>
            <person name="Riley R."/>
            <person name="Schakwitz W."/>
            <person name="Umezawa K."/>
            <person name="Ohm R.A."/>
            <person name="Grigoriev I.V."/>
            <person name="Nagy L.G."/>
            <person name="Gibbons J."/>
            <person name="Hibbett D."/>
        </authorList>
    </citation>
    <scope>NUCLEOTIDE SEQUENCE [LARGE SCALE GENOMIC DNA]</scope>
    <source>
        <strain evidence="2">ALCF2SS1-6</strain>
    </source>
</reference>
<sequence length="120" mass="13033">MSGIQRSTLRAVLSRNSIQASVAPTHRSRDSIHSSPCNPGPPALVLPQVFTPQMRQLGPMLPAHLSPQRLISPPDMRAHPQSILICHDSPPSTATRSQSASAAQRHPWIVAAHHLERAPQ</sequence>
<organism evidence="2 3">
    <name type="scientific">Lentinus tigrinus ALCF2SS1-6</name>
    <dbReference type="NCBI Taxonomy" id="1328759"/>
    <lineage>
        <taxon>Eukaryota</taxon>
        <taxon>Fungi</taxon>
        <taxon>Dikarya</taxon>
        <taxon>Basidiomycota</taxon>
        <taxon>Agaricomycotina</taxon>
        <taxon>Agaricomycetes</taxon>
        <taxon>Polyporales</taxon>
        <taxon>Polyporaceae</taxon>
        <taxon>Lentinus</taxon>
    </lineage>
</organism>